<keyword evidence="2" id="KW-1185">Reference proteome</keyword>
<dbReference type="Proteomes" id="UP000094569">
    <property type="component" value="Unassembled WGS sequence"/>
</dbReference>
<dbReference type="VEuPathDB" id="FungiDB:SI65_01186"/>
<proteinExistence type="predicted"/>
<comment type="caution">
    <text evidence="1">The sequence shown here is derived from an EMBL/GenBank/DDBJ whole genome shotgun (WGS) entry which is preliminary data.</text>
</comment>
<name>A0A1E3BRS7_ASPCR</name>
<dbReference type="AlphaFoldDB" id="A0A1E3BRS7"/>
<gene>
    <name evidence="1" type="ORF">SI65_01186</name>
</gene>
<dbReference type="OrthoDB" id="420519at2759"/>
<sequence>MDMGMDAHVHSGVSRGAFFRFETVLNRPQQLVVRDLFHSCLHMVIGSYCRDSACGHIRNREPVVLSSPCKTGTHLPTNRAGGHVSFPHSIVWHNMLVKASSTADQASPPPTTSAYHVCIEFVCIFPSSYTGCESHEPSCSDLCGNPLQTTSYIRPWTYSDDHPIRFNHPIFIAPSLLLFDAWQPGSSAAIPAIEADIACYTFHDVFGAWLWRLGNYSSKLEHAWCCRYDWWQHVCLCDASVICWSSEVGTYDREARYCREAGWLFGDFTDSTRHHYEV</sequence>
<evidence type="ECO:0000313" key="1">
    <source>
        <dbReference type="EMBL" id="ODM23597.1"/>
    </source>
</evidence>
<protein>
    <submittedName>
        <fullName evidence="1">Uncharacterized protein</fullName>
    </submittedName>
</protein>
<reference evidence="1 2" key="1">
    <citation type="journal article" date="2016" name="BMC Genomics">
        <title>Comparative genomic and transcriptomic analyses of the Fuzhuan brick tea-fermentation fungus Aspergillus cristatus.</title>
        <authorList>
            <person name="Ge Y."/>
            <person name="Wang Y."/>
            <person name="Liu Y."/>
            <person name="Tan Y."/>
            <person name="Ren X."/>
            <person name="Zhang X."/>
            <person name="Hyde K.D."/>
            <person name="Liu Y."/>
            <person name="Liu Z."/>
        </authorList>
    </citation>
    <scope>NUCLEOTIDE SEQUENCE [LARGE SCALE GENOMIC DNA]</scope>
    <source>
        <strain evidence="1 2">GZAAS20.1005</strain>
    </source>
</reference>
<organism evidence="1 2">
    <name type="scientific">Aspergillus cristatus</name>
    <name type="common">Chinese Fuzhuan brick tea-fermentation fungus</name>
    <name type="synonym">Eurotium cristatum</name>
    <dbReference type="NCBI Taxonomy" id="573508"/>
    <lineage>
        <taxon>Eukaryota</taxon>
        <taxon>Fungi</taxon>
        <taxon>Dikarya</taxon>
        <taxon>Ascomycota</taxon>
        <taxon>Pezizomycotina</taxon>
        <taxon>Eurotiomycetes</taxon>
        <taxon>Eurotiomycetidae</taxon>
        <taxon>Eurotiales</taxon>
        <taxon>Aspergillaceae</taxon>
        <taxon>Aspergillus</taxon>
        <taxon>Aspergillus subgen. Aspergillus</taxon>
    </lineage>
</organism>
<dbReference type="EMBL" id="JXNT01000001">
    <property type="protein sequence ID" value="ODM23597.1"/>
    <property type="molecule type" value="Genomic_DNA"/>
</dbReference>
<dbReference type="STRING" id="573508.A0A1E3BRS7"/>
<accession>A0A1E3BRS7</accession>
<evidence type="ECO:0000313" key="2">
    <source>
        <dbReference type="Proteomes" id="UP000094569"/>
    </source>
</evidence>